<reference evidence="2" key="1">
    <citation type="journal article" date="2016" name="Proc. Natl. Acad. Sci. U.S.A.">
        <title>Chromosome-level assembly of Arabidopsis thaliana Ler reveals the extent of translocation and inversion polymorphisms.</title>
        <authorList>
            <person name="Zapata L."/>
            <person name="Ding J."/>
            <person name="Willing E.M."/>
            <person name="Hartwig B."/>
            <person name="Bezdan D."/>
            <person name="Jiao W.B."/>
            <person name="Patel V."/>
            <person name="Velikkakam James G."/>
            <person name="Koornneef M."/>
            <person name="Ossowski S."/>
            <person name="Schneeberger K."/>
        </authorList>
    </citation>
    <scope>NUCLEOTIDE SEQUENCE [LARGE SCALE GENOMIC DNA]</scope>
    <source>
        <strain evidence="2">cv. Landsberg erecta</strain>
    </source>
</reference>
<comment type="caution">
    <text evidence="1">The sequence shown here is derived from an EMBL/GenBank/DDBJ whole genome shotgun (WGS) entry which is preliminary data.</text>
</comment>
<dbReference type="EMBL" id="LUHQ01000004">
    <property type="protein sequence ID" value="OAO97095.1"/>
    <property type="molecule type" value="Genomic_DNA"/>
</dbReference>
<proteinExistence type="predicted"/>
<protein>
    <submittedName>
        <fullName evidence="1">Uncharacterized protein</fullName>
    </submittedName>
</protein>
<dbReference type="Proteomes" id="UP000078284">
    <property type="component" value="Chromosome 4"/>
</dbReference>
<dbReference type="AlphaFoldDB" id="A0A178UU06"/>
<name>A0A178UU06_ARATH</name>
<evidence type="ECO:0000313" key="1">
    <source>
        <dbReference type="EMBL" id="OAO97095.1"/>
    </source>
</evidence>
<sequence length="50" mass="5397">MVVEEAKSRPRMSSYISSNGGLGIDKYYPYKAVTGACDGPSRLVVTNLQS</sequence>
<gene>
    <name evidence="1" type="ordered locus">AXX17_At4g12770</name>
</gene>
<evidence type="ECO:0000313" key="2">
    <source>
        <dbReference type="Proteomes" id="UP000078284"/>
    </source>
</evidence>
<accession>A0A178UU06</accession>
<organism evidence="1 2">
    <name type="scientific">Arabidopsis thaliana</name>
    <name type="common">Mouse-ear cress</name>
    <dbReference type="NCBI Taxonomy" id="3702"/>
    <lineage>
        <taxon>Eukaryota</taxon>
        <taxon>Viridiplantae</taxon>
        <taxon>Streptophyta</taxon>
        <taxon>Embryophyta</taxon>
        <taxon>Tracheophyta</taxon>
        <taxon>Spermatophyta</taxon>
        <taxon>Magnoliopsida</taxon>
        <taxon>eudicotyledons</taxon>
        <taxon>Gunneridae</taxon>
        <taxon>Pentapetalae</taxon>
        <taxon>rosids</taxon>
        <taxon>malvids</taxon>
        <taxon>Brassicales</taxon>
        <taxon>Brassicaceae</taxon>
        <taxon>Camelineae</taxon>
        <taxon>Arabidopsis</taxon>
    </lineage>
</organism>